<evidence type="ECO:0000313" key="4">
    <source>
        <dbReference type="Proteomes" id="UP000565262"/>
    </source>
</evidence>
<reference evidence="3 4" key="1">
    <citation type="submission" date="2020-08" db="EMBL/GenBank/DDBJ databases">
        <title>Oceanospirillum sp. nov. isolated from marine sediment.</title>
        <authorList>
            <person name="Ji X."/>
        </authorList>
    </citation>
    <scope>NUCLEOTIDE SEQUENCE [LARGE SCALE GENOMIC DNA]</scope>
    <source>
        <strain evidence="3 4">D5</strain>
    </source>
</reference>
<accession>A0A839ITZ8</accession>
<keyword evidence="4" id="KW-1185">Reference proteome</keyword>
<dbReference type="PANTHER" id="PTHR37483:SF1">
    <property type="entry name" value="UPF0125 PROTEIN RATB"/>
    <property type="match status" value="1"/>
</dbReference>
<dbReference type="PANTHER" id="PTHR37483">
    <property type="entry name" value="UPF0125 PROTEIN RATB"/>
    <property type="match status" value="1"/>
</dbReference>
<gene>
    <name evidence="3" type="ORF">H4O21_16040</name>
</gene>
<sequence length="98" mass="11181">MDEKLIRIEVVYASPSEQRVIELFLPEGTTVQQAAEKSGMAEHFPEIDLTTSPMGIYGKVIKKPDEHVLHEHDRVELYRALIADPKQARARRAAKQEK</sequence>
<dbReference type="Gene3D" id="3.10.20.280">
    <property type="entry name" value="RnfH-like"/>
    <property type="match status" value="1"/>
</dbReference>
<proteinExistence type="inferred from homology"/>
<name>A0A839ITZ8_9GAMM</name>
<evidence type="ECO:0000256" key="1">
    <source>
        <dbReference type="ARBA" id="ARBA00010645"/>
    </source>
</evidence>
<comment type="caution">
    <text evidence="3">The sequence shown here is derived from an EMBL/GenBank/DDBJ whole genome shotgun (WGS) entry which is preliminary data.</text>
</comment>
<protein>
    <recommendedName>
        <fullName evidence="2">UPF0125 protein H4O21_16040</fullName>
    </recommendedName>
</protein>
<dbReference type="InterPro" id="IPR016155">
    <property type="entry name" value="Mopterin_synth/thiamin_S_b"/>
</dbReference>
<dbReference type="RefSeq" id="WP_182809888.1">
    <property type="nucleotide sequence ID" value="NZ_JACJFM010000023.1"/>
</dbReference>
<evidence type="ECO:0000313" key="3">
    <source>
        <dbReference type="EMBL" id="MBB1488114.1"/>
    </source>
</evidence>
<comment type="similarity">
    <text evidence="1 2">Belongs to the UPF0125 (RnfH) family.</text>
</comment>
<dbReference type="Pfam" id="PF03658">
    <property type="entry name" value="Ub-RnfH"/>
    <property type="match status" value="1"/>
</dbReference>
<dbReference type="EMBL" id="JACJFM010000023">
    <property type="protein sequence ID" value="MBB1488114.1"/>
    <property type="molecule type" value="Genomic_DNA"/>
</dbReference>
<dbReference type="NCBIfam" id="NF002490">
    <property type="entry name" value="PRK01777.1"/>
    <property type="match status" value="1"/>
</dbReference>
<dbReference type="SUPFAM" id="SSF54285">
    <property type="entry name" value="MoaD/ThiS"/>
    <property type="match status" value="1"/>
</dbReference>
<dbReference type="HAMAP" id="MF_00460">
    <property type="entry name" value="UPF0125_RnfH"/>
    <property type="match status" value="1"/>
</dbReference>
<dbReference type="Proteomes" id="UP000565262">
    <property type="component" value="Unassembled WGS sequence"/>
</dbReference>
<dbReference type="InterPro" id="IPR037021">
    <property type="entry name" value="RnfH_sf"/>
</dbReference>
<evidence type="ECO:0000256" key="2">
    <source>
        <dbReference type="HAMAP-Rule" id="MF_00460"/>
    </source>
</evidence>
<dbReference type="InterPro" id="IPR005346">
    <property type="entry name" value="RnfH"/>
</dbReference>
<dbReference type="AlphaFoldDB" id="A0A839ITZ8"/>
<organism evidence="3 4">
    <name type="scientific">Oceanospirillum sediminis</name>
    <dbReference type="NCBI Taxonomy" id="2760088"/>
    <lineage>
        <taxon>Bacteria</taxon>
        <taxon>Pseudomonadati</taxon>
        <taxon>Pseudomonadota</taxon>
        <taxon>Gammaproteobacteria</taxon>
        <taxon>Oceanospirillales</taxon>
        <taxon>Oceanospirillaceae</taxon>
        <taxon>Oceanospirillum</taxon>
    </lineage>
</organism>